<reference evidence="1" key="1">
    <citation type="journal article" date="2005" name="Genome Res.">
        <title>Gene and alternative splicing annotation with AIR.</title>
        <authorList>
            <person name="Florea L."/>
            <person name="Di Francesco V."/>
            <person name="Miller J."/>
            <person name="Turner R."/>
            <person name="Yao A."/>
            <person name="Harris M."/>
            <person name="Walenz B."/>
            <person name="Mobarry C."/>
            <person name="Merkulov G.V."/>
            <person name="Charlab R."/>
            <person name="Dew I."/>
            <person name="Deng Z."/>
            <person name="Istrail S."/>
            <person name="Li P."/>
            <person name="Sutton G."/>
        </authorList>
    </citation>
    <scope>NUCLEOTIDE SEQUENCE</scope>
    <source>
        <strain evidence="1">BN</strain>
    </source>
</reference>
<reference evidence="1 2" key="2">
    <citation type="submission" date="2005-09" db="EMBL/GenBank/DDBJ databases">
        <authorList>
            <person name="Mural R.J."/>
            <person name="Li P.W."/>
            <person name="Adams M.D."/>
            <person name="Amanatides P.G."/>
            <person name="Baden-Tillson H."/>
            <person name="Barnstead M."/>
            <person name="Chin S.H."/>
            <person name="Dew I."/>
            <person name="Evans C.A."/>
            <person name="Ferriera S."/>
            <person name="Flanigan M."/>
            <person name="Fosler C."/>
            <person name="Glodek A."/>
            <person name="Gu Z."/>
            <person name="Holt R.A."/>
            <person name="Jennings D."/>
            <person name="Kraft C.L."/>
            <person name="Lu F."/>
            <person name="Nguyen T."/>
            <person name="Nusskern D.R."/>
            <person name="Pfannkoch C.M."/>
            <person name="Sitter C."/>
            <person name="Sutton G.G."/>
            <person name="Venter J.C."/>
            <person name="Wang Z."/>
            <person name="Woodage T."/>
            <person name="Zheng X.H."/>
            <person name="Zhong F."/>
        </authorList>
    </citation>
    <scope>NUCLEOTIDE SEQUENCE [LARGE SCALE GENOMIC DNA]</scope>
    <source>
        <strain evidence="1">BN</strain>
        <strain evidence="2">BN, Sprague-Dawley</strain>
    </source>
</reference>
<gene>
    <name evidence="1" type="ORF">rCG_59857</name>
</gene>
<sequence>MKTKPLKICSASLMMRQRRLIHACLSRFHLREGEDEEEEGERQSRCKGVENWIPCVPLIRM</sequence>
<dbReference type="AlphaFoldDB" id="A6HSY7"/>
<organism evidence="1 2">
    <name type="scientific">Rattus norvegicus</name>
    <name type="common">Rat</name>
    <dbReference type="NCBI Taxonomy" id="10116"/>
    <lineage>
        <taxon>Eukaryota</taxon>
        <taxon>Metazoa</taxon>
        <taxon>Chordata</taxon>
        <taxon>Craniata</taxon>
        <taxon>Vertebrata</taxon>
        <taxon>Euteleostomi</taxon>
        <taxon>Mammalia</taxon>
        <taxon>Eutheria</taxon>
        <taxon>Euarchontoglires</taxon>
        <taxon>Glires</taxon>
        <taxon>Rodentia</taxon>
        <taxon>Myomorpha</taxon>
        <taxon>Muroidea</taxon>
        <taxon>Muridae</taxon>
        <taxon>Murinae</taxon>
        <taxon>Rattus</taxon>
    </lineage>
</organism>
<evidence type="ECO:0000313" key="1">
    <source>
        <dbReference type="EMBL" id="EDM15734.1"/>
    </source>
</evidence>
<name>A6HSY7_RAT</name>
<dbReference type="Proteomes" id="UP000234681">
    <property type="component" value="Chromosome 7"/>
</dbReference>
<proteinExistence type="predicted"/>
<evidence type="ECO:0000313" key="2">
    <source>
        <dbReference type="Proteomes" id="UP000234681"/>
    </source>
</evidence>
<dbReference type="EMBL" id="CH473950">
    <property type="protein sequence ID" value="EDM15734.1"/>
    <property type="molecule type" value="Genomic_DNA"/>
</dbReference>
<accession>A6HSY7</accession>
<protein>
    <submittedName>
        <fullName evidence="1">RCG59857, isoform CRA_a</fullName>
    </submittedName>
</protein>
<dbReference type="EMBL" id="CH473950">
    <property type="protein sequence ID" value="EDM15735.1"/>
    <property type="molecule type" value="Genomic_DNA"/>
</dbReference>